<protein>
    <submittedName>
        <fullName evidence="1">Uncharacterized protein</fullName>
    </submittedName>
</protein>
<accession>W1PSW5</accession>
<proteinExistence type="predicted"/>
<dbReference type="AlphaFoldDB" id="W1PSW5"/>
<reference evidence="2" key="1">
    <citation type="journal article" date="2013" name="Science">
        <title>The Amborella genome and the evolution of flowering plants.</title>
        <authorList>
            <consortium name="Amborella Genome Project"/>
        </authorList>
    </citation>
    <scope>NUCLEOTIDE SEQUENCE [LARGE SCALE GENOMIC DNA]</scope>
</reference>
<organism evidence="1 2">
    <name type="scientific">Amborella trichopoda</name>
    <dbReference type="NCBI Taxonomy" id="13333"/>
    <lineage>
        <taxon>Eukaryota</taxon>
        <taxon>Viridiplantae</taxon>
        <taxon>Streptophyta</taxon>
        <taxon>Embryophyta</taxon>
        <taxon>Tracheophyta</taxon>
        <taxon>Spermatophyta</taxon>
        <taxon>Magnoliopsida</taxon>
        <taxon>Amborellales</taxon>
        <taxon>Amborellaceae</taxon>
        <taxon>Amborella</taxon>
    </lineage>
</organism>
<dbReference type="Proteomes" id="UP000017836">
    <property type="component" value="Unassembled WGS sequence"/>
</dbReference>
<dbReference type="EMBL" id="KI392738">
    <property type="protein sequence ID" value="ERN10944.1"/>
    <property type="molecule type" value="Genomic_DNA"/>
</dbReference>
<keyword evidence="2" id="KW-1185">Reference proteome</keyword>
<evidence type="ECO:0000313" key="2">
    <source>
        <dbReference type="Proteomes" id="UP000017836"/>
    </source>
</evidence>
<evidence type="ECO:0000313" key="1">
    <source>
        <dbReference type="EMBL" id="ERN10944.1"/>
    </source>
</evidence>
<sequence length="131" mass="14488">MGQQGGDSRGRGRGDGWCGSWVIEEGKDGDGCDGLLVGEMVADGYKKLEIFERESSRVDGRRRWVAVWLESGSAREEWRATMVVCGLRCDARRRCWAGVVVHGDTVKVVHGDKLEIVYGDKEKGTDGQERA</sequence>
<dbReference type="HOGENOM" id="CLU_1930394_0_0_1"/>
<name>W1PSW5_AMBTC</name>
<dbReference type="Gramene" id="ERN10944">
    <property type="protein sequence ID" value="ERN10944"/>
    <property type="gene ID" value="AMTR_s00158p00045480"/>
</dbReference>
<gene>
    <name evidence="1" type="ORF">AMTR_s00158p00045480</name>
</gene>